<evidence type="ECO:0000256" key="1">
    <source>
        <dbReference type="ARBA" id="ARBA00022490"/>
    </source>
</evidence>
<name>A0A7S0NBJ9_9EUKA</name>
<dbReference type="SUPFAM" id="SSF53784">
    <property type="entry name" value="Phosphofructokinase"/>
    <property type="match status" value="1"/>
</dbReference>
<proteinExistence type="predicted"/>
<gene>
    <name evidence="3" type="ORF">PANT1444_LOCUS17433</name>
</gene>
<keyword evidence="2" id="KW-0324">Glycolysis</keyword>
<dbReference type="Gene3D" id="3.40.50.460">
    <property type="entry name" value="Phosphofructokinase domain"/>
    <property type="match status" value="1"/>
</dbReference>
<keyword evidence="1" id="KW-0963">Cytoplasm</keyword>
<evidence type="ECO:0000256" key="2">
    <source>
        <dbReference type="ARBA" id="ARBA00023152"/>
    </source>
</evidence>
<dbReference type="Gene3D" id="3.40.50.450">
    <property type="match status" value="1"/>
</dbReference>
<dbReference type="InterPro" id="IPR035966">
    <property type="entry name" value="PKF_sf"/>
</dbReference>
<dbReference type="Gene3D" id="1.10.10.480">
    <property type="entry name" value="Phosphofructokinase, domain 3"/>
    <property type="match status" value="1"/>
</dbReference>
<protein>
    <submittedName>
        <fullName evidence="3">Uncharacterized protein</fullName>
    </submittedName>
</protein>
<sequence length="258" mass="28013">MESTASDDSAQLGQIETERLLADLVQRDLETRKHDAMMNAEPFCDPKFTTVCFYLGYQARSSMPSNFDCDLGFALGHAAAALVAAGKTGYMASAHCLASPTAEWRVSGVPLFSMMGAERRAGEAIAAVRTHPVDLDGASFRHFAATREVLKQQDLYCNPGPLQFHGALGHTLTHRLRMEQRERAAQLLELSQITTQLQDTCWPGCSADVLTTALVSLRALQQNIQVLRAKESHAAAAASGRAHTVVQEGAEQTALRDN</sequence>
<evidence type="ECO:0000313" key="3">
    <source>
        <dbReference type="EMBL" id="CAD8504103.1"/>
    </source>
</evidence>
<dbReference type="GO" id="GO:0003872">
    <property type="term" value="F:6-phosphofructokinase activity"/>
    <property type="evidence" value="ECO:0007669"/>
    <property type="project" value="InterPro"/>
</dbReference>
<reference evidence="3" key="1">
    <citation type="submission" date="2021-01" db="EMBL/GenBank/DDBJ databases">
        <authorList>
            <person name="Corre E."/>
            <person name="Pelletier E."/>
            <person name="Niang G."/>
            <person name="Scheremetjew M."/>
            <person name="Finn R."/>
            <person name="Kale V."/>
            <person name="Holt S."/>
            <person name="Cochrane G."/>
            <person name="Meng A."/>
            <person name="Brown T."/>
            <person name="Cohen L."/>
        </authorList>
    </citation>
    <scope>NUCLEOTIDE SEQUENCE</scope>
    <source>
        <strain evidence="3">CCMP1374</strain>
    </source>
</reference>
<dbReference type="PANTHER" id="PTHR43650:SF1">
    <property type="entry name" value="PYROPHOSPHATE--FRUCTOSE 6-PHOSPHATE 1-PHOSPHOTRANSFERASE SUBUNIT BETA 2"/>
    <property type="match status" value="1"/>
</dbReference>
<accession>A0A7S0NBJ9</accession>
<dbReference type="EMBL" id="HBEP01030885">
    <property type="protein sequence ID" value="CAD8504103.1"/>
    <property type="molecule type" value="Transcribed_RNA"/>
</dbReference>
<dbReference type="GO" id="GO:0005829">
    <property type="term" value="C:cytosol"/>
    <property type="evidence" value="ECO:0007669"/>
    <property type="project" value="TreeGrafter"/>
</dbReference>
<dbReference type="AlphaFoldDB" id="A0A7S0NBJ9"/>
<dbReference type="GO" id="GO:0009749">
    <property type="term" value="P:response to glucose"/>
    <property type="evidence" value="ECO:0007669"/>
    <property type="project" value="TreeGrafter"/>
</dbReference>
<dbReference type="PANTHER" id="PTHR43650">
    <property type="entry name" value="PYROPHOSPHATE--FRUCTOSE 6-PHOSPHATE 1-PHOSPHOTRANSFERASE"/>
    <property type="match status" value="1"/>
</dbReference>
<organism evidence="3">
    <name type="scientific">Phaeocystis antarctica</name>
    <dbReference type="NCBI Taxonomy" id="33657"/>
    <lineage>
        <taxon>Eukaryota</taxon>
        <taxon>Haptista</taxon>
        <taxon>Haptophyta</taxon>
        <taxon>Prymnesiophyceae</taxon>
        <taxon>Phaeocystales</taxon>
        <taxon>Phaeocystaceae</taxon>
        <taxon>Phaeocystis</taxon>
    </lineage>
</organism>